<dbReference type="EMBL" id="RCDD01000002">
    <property type="protein sequence ID" value="RLK58535.1"/>
    <property type="molecule type" value="Genomic_DNA"/>
</dbReference>
<name>A0A421B2G1_9PSEU</name>
<keyword evidence="1" id="KW-1133">Transmembrane helix</keyword>
<dbReference type="AlphaFoldDB" id="A0A421B2G1"/>
<dbReference type="Proteomes" id="UP000282454">
    <property type="component" value="Unassembled WGS sequence"/>
</dbReference>
<keyword evidence="1" id="KW-0472">Membrane</keyword>
<reference evidence="2 3" key="1">
    <citation type="submission" date="2018-10" db="EMBL/GenBank/DDBJ databases">
        <title>Genomic Encyclopedia of Archaeal and Bacterial Type Strains, Phase II (KMG-II): from individual species to whole genera.</title>
        <authorList>
            <person name="Goeker M."/>
        </authorList>
    </citation>
    <scope>NUCLEOTIDE SEQUENCE [LARGE SCALE GENOMIC DNA]</scope>
    <source>
        <strain evidence="2 3">DSM 45657</strain>
    </source>
</reference>
<gene>
    <name evidence="2" type="ORF">CLV68_3002</name>
</gene>
<proteinExistence type="predicted"/>
<feature type="transmembrane region" description="Helical" evidence="1">
    <location>
        <begin position="155"/>
        <end position="176"/>
    </location>
</feature>
<sequence>MSSSTDARARCTCDSHRVNGAGESVKRSLARVGLAGLAGAFLAPLAVSFGVVAMFGGGSALLIAGPALFAVFVVVLMAVTRVAPEASWLPSSRGGRFVWAALVGGIGFGLWLLAWDITDEVHLGISQSQPLWLLLGVVPFALVAGVLLRRWYLALGSLVVFVAVSLVLLHALAGAVPSDVDQRIAAAQVDRSSLMVTAVPGYEPVPQQRTWYLSSRSGSSYIAVGPPLGTTPGQCTYGALTCETESPTLRYELFDDTQQYIRVIGTQETQISASRTVDRDTLRTAAQSAHPASDDDIRFMLPLPRPKQDRSVMASVRDLAEAMFGR</sequence>
<accession>A0A421B2G1</accession>
<feature type="transmembrane region" description="Helical" evidence="1">
    <location>
        <begin position="96"/>
        <end position="118"/>
    </location>
</feature>
<keyword evidence="1" id="KW-0812">Transmembrane</keyword>
<protein>
    <submittedName>
        <fullName evidence="2">Uncharacterized protein</fullName>
    </submittedName>
</protein>
<keyword evidence="3" id="KW-1185">Reference proteome</keyword>
<evidence type="ECO:0000256" key="1">
    <source>
        <dbReference type="SAM" id="Phobius"/>
    </source>
</evidence>
<comment type="caution">
    <text evidence="2">The sequence shown here is derived from an EMBL/GenBank/DDBJ whole genome shotgun (WGS) entry which is preliminary data.</text>
</comment>
<feature type="transmembrane region" description="Helical" evidence="1">
    <location>
        <begin position="32"/>
        <end position="55"/>
    </location>
</feature>
<organism evidence="2 3">
    <name type="scientific">Actinokineospora cianjurensis</name>
    <dbReference type="NCBI Taxonomy" id="585224"/>
    <lineage>
        <taxon>Bacteria</taxon>
        <taxon>Bacillati</taxon>
        <taxon>Actinomycetota</taxon>
        <taxon>Actinomycetes</taxon>
        <taxon>Pseudonocardiales</taxon>
        <taxon>Pseudonocardiaceae</taxon>
        <taxon>Actinokineospora</taxon>
    </lineage>
</organism>
<evidence type="ECO:0000313" key="2">
    <source>
        <dbReference type="EMBL" id="RLK58535.1"/>
    </source>
</evidence>
<feature type="transmembrane region" description="Helical" evidence="1">
    <location>
        <begin position="61"/>
        <end position="84"/>
    </location>
</feature>
<feature type="transmembrane region" description="Helical" evidence="1">
    <location>
        <begin position="130"/>
        <end position="148"/>
    </location>
</feature>
<evidence type="ECO:0000313" key="3">
    <source>
        <dbReference type="Proteomes" id="UP000282454"/>
    </source>
</evidence>